<dbReference type="EMBL" id="CAWUOM010000150">
    <property type="protein sequence ID" value="CAK7273949.1"/>
    <property type="molecule type" value="Genomic_DNA"/>
</dbReference>
<feature type="region of interest" description="Disordered" evidence="3">
    <location>
        <begin position="1"/>
        <end position="92"/>
    </location>
</feature>
<feature type="compositionally biased region" description="Low complexity" evidence="3">
    <location>
        <begin position="374"/>
        <end position="389"/>
    </location>
</feature>
<feature type="compositionally biased region" description="Low complexity" evidence="3">
    <location>
        <begin position="39"/>
        <end position="74"/>
    </location>
</feature>
<evidence type="ECO:0000256" key="1">
    <source>
        <dbReference type="ARBA" id="ARBA00023015"/>
    </source>
</evidence>
<feature type="compositionally biased region" description="Polar residues" evidence="3">
    <location>
        <begin position="351"/>
        <end position="373"/>
    </location>
</feature>
<dbReference type="PANTHER" id="PTHR22597:SF5">
    <property type="entry name" value="LOCALIZATION PROTEIN, PUTATIVE (AFU_ORTHOLOGUE AFUA_1G10600)-RELATED"/>
    <property type="match status" value="1"/>
</dbReference>
<dbReference type="InterPro" id="IPR013933">
    <property type="entry name" value="CRC_Rsc7/Swp82"/>
</dbReference>
<evidence type="ECO:0000313" key="5">
    <source>
        <dbReference type="Proteomes" id="UP001642501"/>
    </source>
</evidence>
<dbReference type="Pfam" id="PF08624">
    <property type="entry name" value="CRC_subunit"/>
    <property type="match status" value="1"/>
</dbReference>
<evidence type="ECO:0000256" key="2">
    <source>
        <dbReference type="ARBA" id="ARBA00023163"/>
    </source>
</evidence>
<feature type="region of interest" description="Disordered" evidence="3">
    <location>
        <begin position="347"/>
        <end position="394"/>
    </location>
</feature>
<gene>
    <name evidence="4" type="ORF">SEPCBS57363_005912</name>
</gene>
<protein>
    <submittedName>
        <fullName evidence="4">Uncharacterized protein</fullName>
    </submittedName>
</protein>
<evidence type="ECO:0000256" key="3">
    <source>
        <dbReference type="SAM" id="MobiDB-lite"/>
    </source>
</evidence>
<keyword evidence="5" id="KW-1185">Reference proteome</keyword>
<feature type="region of interest" description="Disordered" evidence="3">
    <location>
        <begin position="411"/>
        <end position="553"/>
    </location>
</feature>
<sequence>MSTEHFSTNAQAQAYTENGSTHAPQAASVQRSHAPPPAQSSAASSTPAQVPAQVTQNLPSAKTPAKPALKALPTVRDHTTDQLGPGNDEYVPREIDEYGEKKVQPNGQLLGGRDYRCRTFLVPQRGDKLFMLATECARVLGYRDSYLLFNKNRSLFKIIANQIEKDDLVAQEILPFSYRSRQIAIVTARSMFRQFGSRVIVGGRRVRDDYWETKARKQGFTEADLAGEKRPGGTKAREAAVEAAVQSAPLVGQPHPEVVYSNTGQFGAGPPSHLVPPEYNESRSRDFISILKTGPRQEISGPAYQDRSQVAPIGEIHAQAHHAAEFNRSVTQQRDLRSDYMQSFWRRPHEQPQSPANLTPQQVPTSESISSSRTGTDAAHGAATASGSGMQPMVHHSPQMMMTAAPYSQPVTAQSSLPSSIHRPAGGLSQAQGYAYPQSTQMWPQTPQTPQYSYAHQSSGPSPHHHHHQQQQQQQPPPPSSQLRHSSSSSQGPQNSLPYSGLPGVSHNYPSQVPYDQTPRQYMHPSSSGSPAAAQGWQGQPQASSHWWTNQQQ</sequence>
<feature type="compositionally biased region" description="Low complexity" evidence="3">
    <location>
        <begin position="525"/>
        <end position="545"/>
    </location>
</feature>
<keyword evidence="2" id="KW-0804">Transcription</keyword>
<organism evidence="4 5">
    <name type="scientific">Sporothrix epigloea</name>
    <dbReference type="NCBI Taxonomy" id="1892477"/>
    <lineage>
        <taxon>Eukaryota</taxon>
        <taxon>Fungi</taxon>
        <taxon>Dikarya</taxon>
        <taxon>Ascomycota</taxon>
        <taxon>Pezizomycotina</taxon>
        <taxon>Sordariomycetes</taxon>
        <taxon>Sordariomycetidae</taxon>
        <taxon>Ophiostomatales</taxon>
        <taxon>Ophiostomataceae</taxon>
        <taxon>Sporothrix</taxon>
    </lineage>
</organism>
<dbReference type="Proteomes" id="UP001642501">
    <property type="component" value="Unassembled WGS sequence"/>
</dbReference>
<evidence type="ECO:0000313" key="4">
    <source>
        <dbReference type="EMBL" id="CAK7273949.1"/>
    </source>
</evidence>
<keyword evidence="1" id="KW-0805">Transcription regulation</keyword>
<reference evidence="4 5" key="1">
    <citation type="submission" date="2024-01" db="EMBL/GenBank/DDBJ databases">
        <authorList>
            <person name="Allen C."/>
            <person name="Tagirdzhanova G."/>
        </authorList>
    </citation>
    <scope>NUCLEOTIDE SEQUENCE [LARGE SCALE GENOMIC DNA]</scope>
    <source>
        <strain evidence="4 5">CBS 573.63</strain>
    </source>
</reference>
<feature type="compositionally biased region" description="Low complexity" evidence="3">
    <location>
        <begin position="481"/>
        <end position="498"/>
    </location>
</feature>
<feature type="compositionally biased region" description="Polar residues" evidence="3">
    <location>
        <begin position="1"/>
        <end position="31"/>
    </location>
</feature>
<feature type="compositionally biased region" description="Low complexity" evidence="3">
    <location>
        <begin position="437"/>
        <end position="462"/>
    </location>
</feature>
<comment type="caution">
    <text evidence="4">The sequence shown here is derived from an EMBL/GenBank/DDBJ whole genome shotgun (WGS) entry which is preliminary data.</text>
</comment>
<feature type="compositionally biased region" description="Polar residues" evidence="3">
    <location>
        <begin position="508"/>
        <end position="520"/>
    </location>
</feature>
<accession>A0ABP0E0F6</accession>
<proteinExistence type="predicted"/>
<dbReference type="PANTHER" id="PTHR22597">
    <property type="entry name" value="POLYCOMB GROUP PROTEIN"/>
    <property type="match status" value="1"/>
</dbReference>
<name>A0ABP0E0F6_9PEZI</name>